<dbReference type="GO" id="GO:0003962">
    <property type="term" value="F:cystathionine gamma-synthase activity"/>
    <property type="evidence" value="ECO:0007669"/>
    <property type="project" value="TreeGrafter"/>
</dbReference>
<evidence type="ECO:0000313" key="4">
    <source>
        <dbReference type="EMBL" id="KAK7038117.1"/>
    </source>
</evidence>
<dbReference type="PANTHER" id="PTHR42699">
    <property type="match status" value="1"/>
</dbReference>
<evidence type="ECO:0000313" key="5">
    <source>
        <dbReference type="Proteomes" id="UP001362999"/>
    </source>
</evidence>
<comment type="caution">
    <text evidence="4">The sequence shown here is derived from an EMBL/GenBank/DDBJ whole genome shotgun (WGS) entry which is preliminary data.</text>
</comment>
<gene>
    <name evidence="4" type="ORF">R3P38DRAFT_3474615</name>
</gene>
<dbReference type="InterPro" id="IPR000277">
    <property type="entry name" value="Cys/Met-Metab_PyrdxlP-dep_enz"/>
</dbReference>
<dbReference type="GO" id="GO:0019346">
    <property type="term" value="P:transsulfuration"/>
    <property type="evidence" value="ECO:0007669"/>
    <property type="project" value="InterPro"/>
</dbReference>
<dbReference type="InterPro" id="IPR015422">
    <property type="entry name" value="PyrdxlP-dep_Trfase_small"/>
</dbReference>
<accession>A0AAW0CEI1</accession>
<comment type="cofactor">
    <cofactor evidence="1 3">
        <name>pyridoxal 5'-phosphate</name>
        <dbReference type="ChEBI" id="CHEBI:597326"/>
    </cofactor>
</comment>
<dbReference type="InterPro" id="IPR051750">
    <property type="entry name" value="Trans-sulfuration_enzymes"/>
</dbReference>
<dbReference type="SUPFAM" id="SSF53383">
    <property type="entry name" value="PLP-dependent transferases"/>
    <property type="match status" value="1"/>
</dbReference>
<dbReference type="GO" id="GO:0030170">
    <property type="term" value="F:pyridoxal phosphate binding"/>
    <property type="evidence" value="ECO:0007669"/>
    <property type="project" value="InterPro"/>
</dbReference>
<evidence type="ECO:0000256" key="1">
    <source>
        <dbReference type="ARBA" id="ARBA00001933"/>
    </source>
</evidence>
<organism evidence="4 5">
    <name type="scientific">Favolaschia claudopus</name>
    <dbReference type="NCBI Taxonomy" id="2862362"/>
    <lineage>
        <taxon>Eukaryota</taxon>
        <taxon>Fungi</taxon>
        <taxon>Dikarya</taxon>
        <taxon>Basidiomycota</taxon>
        <taxon>Agaricomycotina</taxon>
        <taxon>Agaricomycetes</taxon>
        <taxon>Agaricomycetidae</taxon>
        <taxon>Agaricales</taxon>
        <taxon>Marasmiineae</taxon>
        <taxon>Mycenaceae</taxon>
        <taxon>Favolaschia</taxon>
    </lineage>
</organism>
<dbReference type="EMBL" id="JAWWNJ010000017">
    <property type="protein sequence ID" value="KAK7038117.1"/>
    <property type="molecule type" value="Genomic_DNA"/>
</dbReference>
<protein>
    <submittedName>
        <fullName evidence="4">Cystathionine gamma-synthase protein</fullName>
    </submittedName>
</protein>
<sequence>MTVKKITTEFGHTLPPVGPHNITVHGAGWDVGLALRDGDMSLLQKMKSIYPRFTPFGAARQLSMAIHQKLSFPPTHGCLPFVNPDIFSMAQEFAFSHHRKEHKLEPSDLLFKVVDISGVRLYCIGYPMPKTPGIIGVWQNPGTGVSSRLAEHLLKQADTLVEVPASASADAEITLDKLPAPTYLPESAAHQGLRDRIAGLMNRAPVASHKANVKSEDVYLYPTGMAAVHRLHQAIMQTRRGTVVGLGAIFHNTYHLFLEFPDGFKHFGQCNAQSGIIGEVEAHIKAEAEAGRKVSYVFVEFPSNPILVSVDLKGLRQLADKHGFLLVVDDTVGSFCNIDLLPVADVVLTSLTKSFSGYANVMGGSVVLNPSSPSYPTLSKVFQSTFHNEFFSGDAEQLLANSTDYLTRSTILNRNAAALASLLQSHIRSPAPSAVTQVLYPSHSDTHANYTALMRPATAEFTPGYGCLLSIDFADSAVAREFYDKLQVHQGPHLGAHLTLALNFNDIVWGKPEDEAKYHAGYGLRAAQVRVSVGLEEEAELVEVFEEALKFAEEAVGKN</sequence>
<reference evidence="4 5" key="1">
    <citation type="journal article" date="2024" name="J Genomics">
        <title>Draft genome sequencing and assembly of Favolaschia claudopus CIRM-BRFM 2984 isolated from oak limbs.</title>
        <authorList>
            <person name="Navarro D."/>
            <person name="Drula E."/>
            <person name="Chaduli D."/>
            <person name="Cazenave R."/>
            <person name="Ahrendt S."/>
            <person name="Wang J."/>
            <person name="Lipzen A."/>
            <person name="Daum C."/>
            <person name="Barry K."/>
            <person name="Grigoriev I.V."/>
            <person name="Favel A."/>
            <person name="Rosso M.N."/>
            <person name="Martin F."/>
        </authorList>
    </citation>
    <scope>NUCLEOTIDE SEQUENCE [LARGE SCALE GENOMIC DNA]</scope>
    <source>
        <strain evidence="4 5">CIRM-BRFM 2984</strain>
    </source>
</reference>
<dbReference type="AlphaFoldDB" id="A0AAW0CEI1"/>
<evidence type="ECO:0000256" key="2">
    <source>
        <dbReference type="ARBA" id="ARBA00022898"/>
    </source>
</evidence>
<name>A0AAW0CEI1_9AGAR</name>
<dbReference type="PANTHER" id="PTHR42699:SF1">
    <property type="entry name" value="CYSTATHIONINE GAMMA-SYNTHASE-RELATED"/>
    <property type="match status" value="1"/>
</dbReference>
<keyword evidence="2 3" id="KW-0663">Pyridoxal phosphate</keyword>
<keyword evidence="5" id="KW-1185">Reference proteome</keyword>
<proteinExistence type="inferred from homology"/>
<dbReference type="Pfam" id="PF01053">
    <property type="entry name" value="Cys_Met_Meta_PP"/>
    <property type="match status" value="1"/>
</dbReference>
<dbReference type="InterPro" id="IPR015424">
    <property type="entry name" value="PyrdxlP-dep_Trfase"/>
</dbReference>
<dbReference type="Gene3D" id="3.40.640.10">
    <property type="entry name" value="Type I PLP-dependent aspartate aminotransferase-like (Major domain)"/>
    <property type="match status" value="1"/>
</dbReference>
<dbReference type="Proteomes" id="UP001362999">
    <property type="component" value="Unassembled WGS sequence"/>
</dbReference>
<evidence type="ECO:0000256" key="3">
    <source>
        <dbReference type="RuleBase" id="RU362118"/>
    </source>
</evidence>
<comment type="similarity">
    <text evidence="3">Belongs to the trans-sulfuration enzymes family.</text>
</comment>
<dbReference type="InterPro" id="IPR015421">
    <property type="entry name" value="PyrdxlP-dep_Trfase_major"/>
</dbReference>
<dbReference type="Gene3D" id="3.90.1150.10">
    <property type="entry name" value="Aspartate Aminotransferase, domain 1"/>
    <property type="match status" value="1"/>
</dbReference>